<dbReference type="Proteomes" id="UP000019140">
    <property type="component" value="Unassembled WGS sequence"/>
</dbReference>
<organism evidence="3 4">
    <name type="scientific">Candidatus Entotheonella gemina</name>
    <dbReference type="NCBI Taxonomy" id="1429439"/>
    <lineage>
        <taxon>Bacteria</taxon>
        <taxon>Pseudomonadati</taxon>
        <taxon>Nitrospinota/Tectimicrobiota group</taxon>
        <taxon>Candidatus Tectimicrobiota</taxon>
        <taxon>Candidatus Entotheonellia</taxon>
        <taxon>Candidatus Entotheonellales</taxon>
        <taxon>Candidatus Entotheonellaceae</taxon>
        <taxon>Candidatus Entotheonella</taxon>
    </lineage>
</organism>
<dbReference type="AlphaFoldDB" id="W4MAK6"/>
<feature type="coiled-coil region" evidence="1">
    <location>
        <begin position="201"/>
        <end position="281"/>
    </location>
</feature>
<evidence type="ECO:0000256" key="2">
    <source>
        <dbReference type="SAM" id="Phobius"/>
    </source>
</evidence>
<reference evidence="3 4" key="1">
    <citation type="journal article" date="2014" name="Nature">
        <title>An environmental bacterial taxon with a large and distinct metabolic repertoire.</title>
        <authorList>
            <person name="Wilson M.C."/>
            <person name="Mori T."/>
            <person name="Ruckert C."/>
            <person name="Uria A.R."/>
            <person name="Helf M.J."/>
            <person name="Takada K."/>
            <person name="Gernert C."/>
            <person name="Steffens U.A."/>
            <person name="Heycke N."/>
            <person name="Schmitt S."/>
            <person name="Rinke C."/>
            <person name="Helfrich E.J."/>
            <person name="Brachmann A.O."/>
            <person name="Gurgui C."/>
            <person name="Wakimoto T."/>
            <person name="Kracht M."/>
            <person name="Crusemann M."/>
            <person name="Hentschel U."/>
            <person name="Abe I."/>
            <person name="Matsunaga S."/>
            <person name="Kalinowski J."/>
            <person name="Takeyama H."/>
            <person name="Piel J."/>
        </authorList>
    </citation>
    <scope>NUCLEOTIDE SEQUENCE [LARGE SCALE GENOMIC DNA]</scope>
    <source>
        <strain evidence="4">TSY2</strain>
    </source>
</reference>
<feature type="transmembrane region" description="Helical" evidence="2">
    <location>
        <begin position="6"/>
        <end position="34"/>
    </location>
</feature>
<name>W4MAK6_9BACT</name>
<evidence type="ECO:0000313" key="3">
    <source>
        <dbReference type="EMBL" id="ETX06672.1"/>
    </source>
</evidence>
<keyword evidence="4" id="KW-1185">Reference proteome</keyword>
<evidence type="ECO:0000256" key="1">
    <source>
        <dbReference type="SAM" id="Coils"/>
    </source>
</evidence>
<accession>W4MAK6</accession>
<keyword evidence="2" id="KW-0812">Transmembrane</keyword>
<comment type="caution">
    <text evidence="3">The sequence shown here is derived from an EMBL/GenBank/DDBJ whole genome shotgun (WGS) entry which is preliminary data.</text>
</comment>
<keyword evidence="1" id="KW-0175">Coiled coil</keyword>
<feature type="transmembrane region" description="Helical" evidence="2">
    <location>
        <begin position="41"/>
        <end position="59"/>
    </location>
</feature>
<dbReference type="EMBL" id="AZHX01000634">
    <property type="protein sequence ID" value="ETX06672.1"/>
    <property type="molecule type" value="Genomic_DNA"/>
</dbReference>
<proteinExistence type="predicted"/>
<sequence>MASILAIAWFPTLALICGLVFGVLTLSCACLMIIKEQRPSGISSLLAILGAFLLIVSIWQSRSGNISELQAKIADLEQTNRQLAKEREETSGKQLTQGTNLSDTDTQLQTSLTTLQKATTQLSSTQTELNQSLAKVKQQTDQQANQVQELSDQQQKVSVEIQDQLKSISDSHSTKIIEHQRLLNDVVTRVEKLQTDFTTISANHSEQLENLEKQRQALAKQLNSMAKQHQMALNALREDVEATSAQGKDLNFVKASTQRELSNLRREVSQLQENIQQLQGRRHRGQ</sequence>
<keyword evidence="2" id="KW-0472">Membrane</keyword>
<feature type="coiled-coil region" evidence="1">
    <location>
        <begin position="66"/>
        <end position="93"/>
    </location>
</feature>
<evidence type="ECO:0000313" key="4">
    <source>
        <dbReference type="Proteomes" id="UP000019140"/>
    </source>
</evidence>
<protein>
    <submittedName>
        <fullName evidence="3">Uncharacterized protein</fullName>
    </submittedName>
</protein>
<dbReference type="HOGENOM" id="CLU_972130_0_0_7"/>
<keyword evidence="2" id="KW-1133">Transmembrane helix</keyword>
<gene>
    <name evidence="3" type="ORF">ETSY2_15715</name>
</gene>